<accession>A0A927C1F0</accession>
<dbReference type="RefSeq" id="WP_190762940.1">
    <property type="nucleotide sequence ID" value="NZ_JACXLD010000002.1"/>
</dbReference>
<comment type="caution">
    <text evidence="5">The sequence shown here is derived from an EMBL/GenBank/DDBJ whole genome shotgun (WGS) entry which is preliminary data.</text>
</comment>
<dbReference type="GO" id="GO:0005829">
    <property type="term" value="C:cytosol"/>
    <property type="evidence" value="ECO:0007669"/>
    <property type="project" value="TreeGrafter"/>
</dbReference>
<gene>
    <name evidence="5" type="ORF">IB286_04510</name>
</gene>
<evidence type="ECO:0000313" key="5">
    <source>
        <dbReference type="EMBL" id="MBD2858262.1"/>
    </source>
</evidence>
<evidence type="ECO:0000313" key="6">
    <source>
        <dbReference type="Proteomes" id="UP000610558"/>
    </source>
</evidence>
<dbReference type="PANTHER" id="PTHR35089">
    <property type="entry name" value="CHAPERONE PROTEIN SKP"/>
    <property type="match status" value="1"/>
</dbReference>
<reference evidence="5" key="1">
    <citation type="submission" date="2020-09" db="EMBL/GenBank/DDBJ databases">
        <authorList>
            <person name="Yoon J.-W."/>
        </authorList>
    </citation>
    <scope>NUCLEOTIDE SEQUENCE</scope>
    <source>
        <strain evidence="5">KMU-158</strain>
    </source>
</reference>
<feature type="chain" id="PRO_5037473768" evidence="4">
    <location>
        <begin position="22"/>
        <end position="169"/>
    </location>
</feature>
<name>A0A927C1F0_9GAMM</name>
<protein>
    <submittedName>
        <fullName evidence="5">OmpH family outer membrane protein</fullName>
    </submittedName>
</protein>
<dbReference type="Gene3D" id="3.30.910.20">
    <property type="entry name" value="Skp domain"/>
    <property type="match status" value="1"/>
</dbReference>
<keyword evidence="3" id="KW-0175">Coiled coil</keyword>
<sequence>MKAIKIALLVLAAAWGSSAMAEGRIAVFNLDAAVLNTDVAKNRLEALKNQKDFKESITEAEKINKDYEKLVEKFQKDMEIMSAEQRQFAKNKIDGKRADLEHLARKIEAAKQQEVQQILQEVGPKLQKLLPEIIKEENIGLLLPAKAVMHADASYDITAKVADRLNRAK</sequence>
<dbReference type="GO" id="GO:0051082">
    <property type="term" value="F:unfolded protein binding"/>
    <property type="evidence" value="ECO:0007669"/>
    <property type="project" value="InterPro"/>
</dbReference>
<dbReference type="SMART" id="SM00935">
    <property type="entry name" value="OmpH"/>
    <property type="match status" value="1"/>
</dbReference>
<feature type="signal peptide" evidence="4">
    <location>
        <begin position="1"/>
        <end position="21"/>
    </location>
</feature>
<dbReference type="EMBL" id="JACXLD010000002">
    <property type="protein sequence ID" value="MBD2858262.1"/>
    <property type="molecule type" value="Genomic_DNA"/>
</dbReference>
<organism evidence="5 6">
    <name type="scientific">Spongiibacter pelagi</name>
    <dbReference type="NCBI Taxonomy" id="2760804"/>
    <lineage>
        <taxon>Bacteria</taxon>
        <taxon>Pseudomonadati</taxon>
        <taxon>Pseudomonadota</taxon>
        <taxon>Gammaproteobacteria</taxon>
        <taxon>Cellvibrionales</taxon>
        <taxon>Spongiibacteraceae</taxon>
        <taxon>Spongiibacter</taxon>
    </lineage>
</organism>
<dbReference type="InterPro" id="IPR024930">
    <property type="entry name" value="Skp_dom_sf"/>
</dbReference>
<evidence type="ECO:0000256" key="4">
    <source>
        <dbReference type="SAM" id="SignalP"/>
    </source>
</evidence>
<evidence type="ECO:0000256" key="2">
    <source>
        <dbReference type="ARBA" id="ARBA00022729"/>
    </source>
</evidence>
<feature type="coiled-coil region" evidence="3">
    <location>
        <begin position="30"/>
        <end position="113"/>
    </location>
</feature>
<dbReference type="GO" id="GO:0050821">
    <property type="term" value="P:protein stabilization"/>
    <property type="evidence" value="ECO:0007669"/>
    <property type="project" value="TreeGrafter"/>
</dbReference>
<dbReference type="Proteomes" id="UP000610558">
    <property type="component" value="Unassembled WGS sequence"/>
</dbReference>
<dbReference type="AlphaFoldDB" id="A0A927C1F0"/>
<dbReference type="PANTHER" id="PTHR35089:SF1">
    <property type="entry name" value="CHAPERONE PROTEIN SKP"/>
    <property type="match status" value="1"/>
</dbReference>
<proteinExistence type="inferred from homology"/>
<dbReference type="Pfam" id="PF03938">
    <property type="entry name" value="OmpH"/>
    <property type="match status" value="1"/>
</dbReference>
<evidence type="ECO:0000256" key="3">
    <source>
        <dbReference type="SAM" id="Coils"/>
    </source>
</evidence>
<keyword evidence="6" id="KW-1185">Reference proteome</keyword>
<comment type="similarity">
    <text evidence="1">Belongs to the Skp family.</text>
</comment>
<keyword evidence="2 4" id="KW-0732">Signal</keyword>
<dbReference type="InterPro" id="IPR005632">
    <property type="entry name" value="Chaperone_Skp"/>
</dbReference>
<evidence type="ECO:0000256" key="1">
    <source>
        <dbReference type="ARBA" id="ARBA00009091"/>
    </source>
</evidence>
<dbReference type="SUPFAM" id="SSF111384">
    <property type="entry name" value="OmpH-like"/>
    <property type="match status" value="1"/>
</dbReference>